<evidence type="ECO:0000256" key="1">
    <source>
        <dbReference type="ARBA" id="ARBA00004167"/>
    </source>
</evidence>
<dbReference type="PANTHER" id="PTHR24416:SF600">
    <property type="entry name" value="PDGF- AND VEGF-RECEPTOR RELATED, ISOFORM J"/>
    <property type="match status" value="1"/>
</dbReference>
<keyword evidence="3 9" id="KW-1133">Transmembrane helix</keyword>
<gene>
    <name evidence="12" type="ORF">LAZ67_3000641</name>
</gene>
<feature type="domain" description="Protein kinase" evidence="10">
    <location>
        <begin position="185"/>
        <end position="439"/>
    </location>
</feature>
<feature type="domain" description="Ig-like" evidence="11">
    <location>
        <begin position="10"/>
        <end position="96"/>
    </location>
</feature>
<evidence type="ECO:0000256" key="6">
    <source>
        <dbReference type="ARBA" id="ARBA00023180"/>
    </source>
</evidence>
<evidence type="ECO:0000256" key="4">
    <source>
        <dbReference type="ARBA" id="ARBA00023136"/>
    </source>
</evidence>
<dbReference type="Proteomes" id="UP001235939">
    <property type="component" value="Chromosome 03"/>
</dbReference>
<dbReference type="InterPro" id="IPR013098">
    <property type="entry name" value="Ig_I-set"/>
</dbReference>
<keyword evidence="13" id="KW-1185">Reference proteome</keyword>
<keyword evidence="8" id="KW-0547">Nucleotide-binding</keyword>
<dbReference type="PROSITE" id="PS50835">
    <property type="entry name" value="IG_LIKE"/>
    <property type="match status" value="1"/>
</dbReference>
<keyword evidence="6" id="KW-0325">Glycoprotein</keyword>
<evidence type="ECO:0000256" key="9">
    <source>
        <dbReference type="SAM" id="Phobius"/>
    </source>
</evidence>
<dbReference type="InterPro" id="IPR001245">
    <property type="entry name" value="Ser-Thr/Tyr_kinase_cat_dom"/>
</dbReference>
<dbReference type="InterPro" id="IPR011009">
    <property type="entry name" value="Kinase-like_dom_sf"/>
</dbReference>
<dbReference type="InterPro" id="IPR050122">
    <property type="entry name" value="RTK"/>
</dbReference>
<evidence type="ECO:0000256" key="7">
    <source>
        <dbReference type="ARBA" id="ARBA00023319"/>
    </source>
</evidence>
<dbReference type="InterPro" id="IPR007110">
    <property type="entry name" value="Ig-like_dom"/>
</dbReference>
<name>A0ABY6K741_9ARAC</name>
<keyword evidence="2 9" id="KW-0812">Transmembrane</keyword>
<feature type="transmembrane region" description="Helical" evidence="9">
    <location>
        <begin position="109"/>
        <end position="130"/>
    </location>
</feature>
<evidence type="ECO:0000259" key="10">
    <source>
        <dbReference type="PROSITE" id="PS50011"/>
    </source>
</evidence>
<dbReference type="PIRSF" id="PIRSF000615">
    <property type="entry name" value="TyrPK_CSF1-R"/>
    <property type="match status" value="1"/>
</dbReference>
<dbReference type="InterPro" id="IPR017441">
    <property type="entry name" value="Protein_kinase_ATP_BS"/>
</dbReference>
<protein>
    <submittedName>
        <fullName evidence="12">KDR</fullName>
    </submittedName>
</protein>
<dbReference type="EMBL" id="CP092865">
    <property type="protein sequence ID" value="UYV64420.1"/>
    <property type="molecule type" value="Genomic_DNA"/>
</dbReference>
<evidence type="ECO:0000259" key="11">
    <source>
        <dbReference type="PROSITE" id="PS50835"/>
    </source>
</evidence>
<dbReference type="SUPFAM" id="SSF48726">
    <property type="entry name" value="Immunoglobulin"/>
    <property type="match status" value="1"/>
</dbReference>
<dbReference type="Pfam" id="PF07679">
    <property type="entry name" value="I-set"/>
    <property type="match status" value="1"/>
</dbReference>
<dbReference type="SMART" id="SM00409">
    <property type="entry name" value="IG"/>
    <property type="match status" value="1"/>
</dbReference>
<keyword evidence="5" id="KW-1015">Disulfide bond</keyword>
<dbReference type="InterPro" id="IPR000719">
    <property type="entry name" value="Prot_kinase_dom"/>
</dbReference>
<dbReference type="PROSITE" id="PS50011">
    <property type="entry name" value="PROTEIN_KINASE_DOM"/>
    <property type="match status" value="1"/>
</dbReference>
<evidence type="ECO:0000256" key="8">
    <source>
        <dbReference type="PROSITE-ProRule" id="PRU10141"/>
    </source>
</evidence>
<evidence type="ECO:0000256" key="3">
    <source>
        <dbReference type="ARBA" id="ARBA00022989"/>
    </source>
</evidence>
<dbReference type="InterPro" id="IPR003599">
    <property type="entry name" value="Ig_sub"/>
</dbReference>
<evidence type="ECO:0000256" key="5">
    <source>
        <dbReference type="ARBA" id="ARBA00023157"/>
    </source>
</evidence>
<reference evidence="12 13" key="1">
    <citation type="submission" date="2022-01" db="EMBL/GenBank/DDBJ databases">
        <title>A chromosomal length assembly of Cordylochernes scorpioides.</title>
        <authorList>
            <person name="Zeh D."/>
            <person name="Zeh J."/>
        </authorList>
    </citation>
    <scope>NUCLEOTIDE SEQUENCE [LARGE SCALE GENOMIC DNA]</scope>
    <source>
        <strain evidence="12">IN4F17</strain>
        <tissue evidence="12">Whole Body</tissue>
    </source>
</reference>
<dbReference type="Gene3D" id="2.60.40.10">
    <property type="entry name" value="Immunoglobulins"/>
    <property type="match status" value="1"/>
</dbReference>
<evidence type="ECO:0000313" key="13">
    <source>
        <dbReference type="Proteomes" id="UP001235939"/>
    </source>
</evidence>
<comment type="subcellular location">
    <subcellularLocation>
        <location evidence="1">Membrane</location>
        <topology evidence="1">Single-pass membrane protein</topology>
    </subcellularLocation>
</comment>
<dbReference type="InterPro" id="IPR013783">
    <property type="entry name" value="Ig-like_fold"/>
</dbReference>
<dbReference type="PROSITE" id="PS00107">
    <property type="entry name" value="PROTEIN_KINASE_ATP"/>
    <property type="match status" value="1"/>
</dbReference>
<dbReference type="Gene3D" id="3.30.200.20">
    <property type="entry name" value="Phosphorylase Kinase, domain 1"/>
    <property type="match status" value="1"/>
</dbReference>
<keyword evidence="7" id="KW-0393">Immunoglobulin domain</keyword>
<keyword evidence="4 9" id="KW-0472">Membrane</keyword>
<dbReference type="Pfam" id="PF07714">
    <property type="entry name" value="PK_Tyr_Ser-Thr"/>
    <property type="match status" value="1"/>
</dbReference>
<sequence>MVRCTAMKAPELVSTNLNDTTVQLSPDSSLELLCEVRGKPQPAITWEREPPADLPAAGRLAAGGQRLVVPRLVPQDSGLYRCIAANRAGTTSASIRILVPGNGTSSEEIAIIAGLCSLGAIFLVVVLVLARRVYRSRKKLRELENLQHALMSSGQMELFNPDLPLQEQAELLPYDSRWEFPRDRLRLGKTLGTGAFGRVVQAEAIGLDGVSSTTVAVKMLKEWSDVVQSKALLAELKVLIHLGQHLNIVNLLGAVTKNLAKGELLVIVEYCRYGNLRDYLLRRRGTFVDQVDRSTGLVDSSLTGSEPTVHVRYQNSGLAICNPAYKYVLTLDTFQPLTSFTSHDDKIHTPCATWRYPHASFHLSPTAPDLQGYWLFSQGLDVNAILASTNGKSLHYADLQHDVTTDISDYYPDIAVTTSDLLSFSFQCARGMEYLASKK</sequence>
<dbReference type="SMART" id="SM00408">
    <property type="entry name" value="IGc2"/>
    <property type="match status" value="1"/>
</dbReference>
<accession>A0ABY6K741</accession>
<dbReference type="InterPro" id="IPR003598">
    <property type="entry name" value="Ig_sub2"/>
</dbReference>
<dbReference type="InterPro" id="IPR036179">
    <property type="entry name" value="Ig-like_dom_sf"/>
</dbReference>
<feature type="binding site" evidence="8">
    <location>
        <position position="218"/>
    </location>
    <ligand>
        <name>ATP</name>
        <dbReference type="ChEBI" id="CHEBI:30616"/>
    </ligand>
</feature>
<evidence type="ECO:0000313" key="12">
    <source>
        <dbReference type="EMBL" id="UYV64420.1"/>
    </source>
</evidence>
<evidence type="ECO:0000256" key="2">
    <source>
        <dbReference type="ARBA" id="ARBA00022692"/>
    </source>
</evidence>
<proteinExistence type="predicted"/>
<feature type="non-terminal residue" evidence="12">
    <location>
        <position position="1"/>
    </location>
</feature>
<keyword evidence="8" id="KW-0067">ATP-binding</keyword>
<dbReference type="PANTHER" id="PTHR24416">
    <property type="entry name" value="TYROSINE-PROTEIN KINASE RECEPTOR"/>
    <property type="match status" value="1"/>
</dbReference>
<organism evidence="12 13">
    <name type="scientific">Cordylochernes scorpioides</name>
    <dbReference type="NCBI Taxonomy" id="51811"/>
    <lineage>
        <taxon>Eukaryota</taxon>
        <taxon>Metazoa</taxon>
        <taxon>Ecdysozoa</taxon>
        <taxon>Arthropoda</taxon>
        <taxon>Chelicerata</taxon>
        <taxon>Arachnida</taxon>
        <taxon>Pseudoscorpiones</taxon>
        <taxon>Cheliferoidea</taxon>
        <taxon>Chernetidae</taxon>
        <taxon>Cordylochernes</taxon>
    </lineage>
</organism>
<dbReference type="SUPFAM" id="SSF56112">
    <property type="entry name" value="Protein kinase-like (PK-like)"/>
    <property type="match status" value="1"/>
</dbReference>